<dbReference type="Gene3D" id="3.40.50.2300">
    <property type="match status" value="1"/>
</dbReference>
<evidence type="ECO:0000256" key="5">
    <source>
        <dbReference type="ARBA" id="ARBA00023015"/>
    </source>
</evidence>
<evidence type="ECO:0000256" key="6">
    <source>
        <dbReference type="ARBA" id="ARBA00023125"/>
    </source>
</evidence>
<dbReference type="OrthoDB" id="9759232at2"/>
<evidence type="ECO:0000256" key="2">
    <source>
        <dbReference type="ARBA" id="ARBA00022490"/>
    </source>
</evidence>
<dbReference type="PIRSF" id="PIRSF006171">
    <property type="entry name" value="RR_citrat_malat"/>
    <property type="match status" value="1"/>
</dbReference>
<evidence type="ECO:0000259" key="10">
    <source>
        <dbReference type="PROSITE" id="PS50110"/>
    </source>
</evidence>
<feature type="modified residue" description="4-aspartylphosphate" evidence="9">
    <location>
        <position position="57"/>
    </location>
</feature>
<evidence type="ECO:0000256" key="1">
    <source>
        <dbReference type="ARBA" id="ARBA00004496"/>
    </source>
</evidence>
<dbReference type="Pfam" id="PF00072">
    <property type="entry name" value="Response_reg"/>
    <property type="match status" value="1"/>
</dbReference>
<accession>A0A2T4U3N1</accession>
<keyword evidence="5" id="KW-0805">Transcription regulation</keyword>
<dbReference type="SMART" id="SM00448">
    <property type="entry name" value="REC"/>
    <property type="match status" value="1"/>
</dbReference>
<keyword evidence="12" id="KW-1185">Reference proteome</keyword>
<keyword evidence="2" id="KW-0963">Cytoplasm</keyword>
<evidence type="ECO:0000256" key="3">
    <source>
        <dbReference type="ARBA" id="ARBA00022553"/>
    </source>
</evidence>
<evidence type="ECO:0000256" key="8">
    <source>
        <dbReference type="ARBA" id="ARBA00023163"/>
    </source>
</evidence>
<dbReference type="PANTHER" id="PTHR45526">
    <property type="entry name" value="TRANSCRIPTIONAL REGULATORY PROTEIN DPIA"/>
    <property type="match status" value="1"/>
</dbReference>
<keyword evidence="6" id="KW-0238">DNA-binding</keyword>
<dbReference type="PANTHER" id="PTHR45526:SF1">
    <property type="entry name" value="TRANSCRIPTIONAL REGULATORY PROTEIN DCUR-RELATED"/>
    <property type="match status" value="1"/>
</dbReference>
<dbReference type="InterPro" id="IPR011006">
    <property type="entry name" value="CheY-like_superfamily"/>
</dbReference>
<gene>
    <name evidence="11" type="ORF">C6Y45_13425</name>
</gene>
<dbReference type="GO" id="GO:0003700">
    <property type="term" value="F:DNA-binding transcription factor activity"/>
    <property type="evidence" value="ECO:0007669"/>
    <property type="project" value="InterPro"/>
</dbReference>
<dbReference type="InterPro" id="IPR051271">
    <property type="entry name" value="2C-system_Tx_regulators"/>
</dbReference>
<dbReference type="InterPro" id="IPR048714">
    <property type="entry name" value="DpiA-like_HTH"/>
</dbReference>
<reference evidence="11 12" key="1">
    <citation type="submission" date="2018-03" db="EMBL/GenBank/DDBJ databases">
        <title>Alkalicoccus saliphilus sp. nov., isolated from a mineral pool.</title>
        <authorList>
            <person name="Zhao B."/>
        </authorList>
    </citation>
    <scope>NUCLEOTIDE SEQUENCE [LARGE SCALE GENOMIC DNA]</scope>
    <source>
        <strain evidence="11 12">6AG</strain>
    </source>
</reference>
<dbReference type="SUPFAM" id="SSF46785">
    <property type="entry name" value="Winged helix' DNA-binding domain"/>
    <property type="match status" value="1"/>
</dbReference>
<feature type="domain" description="Response regulatory" evidence="10">
    <location>
        <begin position="6"/>
        <end position="122"/>
    </location>
</feature>
<dbReference type="PROSITE" id="PS50110">
    <property type="entry name" value="RESPONSE_REGULATORY"/>
    <property type="match status" value="1"/>
</dbReference>
<comment type="subcellular location">
    <subcellularLocation>
        <location evidence="1">Cytoplasm</location>
    </subcellularLocation>
</comment>
<evidence type="ECO:0000313" key="11">
    <source>
        <dbReference type="EMBL" id="PTL38011.1"/>
    </source>
</evidence>
<dbReference type="Pfam" id="PF20714">
    <property type="entry name" value="HTH_64"/>
    <property type="match status" value="1"/>
</dbReference>
<keyword evidence="3 9" id="KW-0597">Phosphoprotein</keyword>
<comment type="caution">
    <text evidence="11">The sequence shown here is derived from an EMBL/GenBank/DDBJ whole genome shotgun (WGS) entry which is preliminary data.</text>
</comment>
<evidence type="ECO:0000256" key="9">
    <source>
        <dbReference type="PROSITE-ProRule" id="PRU00169"/>
    </source>
</evidence>
<keyword evidence="7" id="KW-0010">Activator</keyword>
<dbReference type="InterPro" id="IPR001789">
    <property type="entry name" value="Sig_transdc_resp-reg_receiver"/>
</dbReference>
<dbReference type="InterPro" id="IPR024187">
    <property type="entry name" value="Sig_transdc_resp-reg_cit/mal"/>
</dbReference>
<proteinExistence type="predicted"/>
<dbReference type="AlphaFoldDB" id="A0A2T4U3N1"/>
<name>A0A2T4U3N1_9BACI</name>
<dbReference type="GO" id="GO:0005737">
    <property type="term" value="C:cytoplasm"/>
    <property type="evidence" value="ECO:0007669"/>
    <property type="project" value="UniProtKB-SubCell"/>
</dbReference>
<dbReference type="InterPro" id="IPR036390">
    <property type="entry name" value="WH_DNA-bd_sf"/>
</dbReference>
<dbReference type="GO" id="GO:0003677">
    <property type="term" value="F:DNA binding"/>
    <property type="evidence" value="ECO:0007669"/>
    <property type="project" value="UniProtKB-KW"/>
</dbReference>
<dbReference type="RefSeq" id="WP_107585746.1">
    <property type="nucleotide sequence ID" value="NZ_PZJJ01000026.1"/>
</dbReference>
<dbReference type="SUPFAM" id="SSF52172">
    <property type="entry name" value="CheY-like"/>
    <property type="match status" value="1"/>
</dbReference>
<dbReference type="GO" id="GO:0000156">
    <property type="term" value="F:phosphorelay response regulator activity"/>
    <property type="evidence" value="ECO:0007669"/>
    <property type="project" value="TreeGrafter"/>
</dbReference>
<evidence type="ECO:0000313" key="12">
    <source>
        <dbReference type="Proteomes" id="UP000240509"/>
    </source>
</evidence>
<keyword evidence="8" id="KW-0804">Transcription</keyword>
<evidence type="ECO:0000256" key="4">
    <source>
        <dbReference type="ARBA" id="ARBA00023012"/>
    </source>
</evidence>
<protein>
    <recommendedName>
        <fullName evidence="10">Response regulatory domain-containing protein</fullName>
    </recommendedName>
</protein>
<keyword evidence="4" id="KW-0902">Two-component regulatory system</keyword>
<organism evidence="11 12">
    <name type="scientific">Alkalicoccus saliphilus</name>
    <dbReference type="NCBI Taxonomy" id="200989"/>
    <lineage>
        <taxon>Bacteria</taxon>
        <taxon>Bacillati</taxon>
        <taxon>Bacillota</taxon>
        <taxon>Bacilli</taxon>
        <taxon>Bacillales</taxon>
        <taxon>Bacillaceae</taxon>
        <taxon>Alkalicoccus</taxon>
    </lineage>
</organism>
<dbReference type="Proteomes" id="UP000240509">
    <property type="component" value="Unassembled WGS sequence"/>
</dbReference>
<dbReference type="EMBL" id="PZJJ01000026">
    <property type="protein sequence ID" value="PTL38011.1"/>
    <property type="molecule type" value="Genomic_DNA"/>
</dbReference>
<evidence type="ECO:0000256" key="7">
    <source>
        <dbReference type="ARBA" id="ARBA00023159"/>
    </source>
</evidence>
<sequence>MRPPLNVLIVEDDFRVAEITEKYVNSLDGFQTAASAKTAAEAKLAAEQQSIHIVLLDVYIPDTQEMQLFHELQQKLPDAAVIMLTAAREQEIVRRALLGGAVDYLLKPVDFERLSAGLYRAARWLTMLYGEEEISQQQIDHLLQLPAAGGAKEDLPKGIDPITLEQILDLLKREKGVTAVEAGEAIGASRSTARRYLEYLTAEGKAEALLKYGDVGRPERRYIHS</sequence>